<feature type="region of interest" description="Disordered" evidence="1">
    <location>
        <begin position="1"/>
        <end position="22"/>
    </location>
</feature>
<dbReference type="InterPro" id="IPR019557">
    <property type="entry name" value="AminoTfrase-like_pln_mobile"/>
</dbReference>
<evidence type="ECO:0000313" key="4">
    <source>
        <dbReference type="Proteomes" id="UP000236161"/>
    </source>
</evidence>
<name>A0A2I0AIX0_9ASPA</name>
<dbReference type="InterPro" id="IPR044824">
    <property type="entry name" value="MAIN-like"/>
</dbReference>
<dbReference type="GO" id="GO:0010073">
    <property type="term" value="P:meristem maintenance"/>
    <property type="evidence" value="ECO:0007669"/>
    <property type="project" value="InterPro"/>
</dbReference>
<dbReference type="PANTHER" id="PTHR46033">
    <property type="entry name" value="PROTEIN MAIN-LIKE 2"/>
    <property type="match status" value="1"/>
</dbReference>
<organism evidence="3 4">
    <name type="scientific">Apostasia shenzhenica</name>
    <dbReference type="NCBI Taxonomy" id="1088818"/>
    <lineage>
        <taxon>Eukaryota</taxon>
        <taxon>Viridiplantae</taxon>
        <taxon>Streptophyta</taxon>
        <taxon>Embryophyta</taxon>
        <taxon>Tracheophyta</taxon>
        <taxon>Spermatophyta</taxon>
        <taxon>Magnoliopsida</taxon>
        <taxon>Liliopsida</taxon>
        <taxon>Asparagales</taxon>
        <taxon>Orchidaceae</taxon>
        <taxon>Apostasioideae</taxon>
        <taxon>Apostasia</taxon>
    </lineage>
</organism>
<feature type="compositionally biased region" description="Acidic residues" evidence="1">
    <location>
        <begin position="40"/>
        <end position="51"/>
    </location>
</feature>
<gene>
    <name evidence="3" type="ORF">AXF42_Ash006683</name>
</gene>
<sequence>MATAGNLMKKTSAPSASRIRMETPPLIAVSKLDFSIRDDGLEEPVVAEEDGRDGRSWPTKRQKVDGHTKVVRPSDPLPRLKPSMAPHLKMGTTIPRGQSRCQNINFEDVEVNEVESPATPHYELANVRGEHKAALIHKISVKDSCSDLAMVRDWLVECPIFIDALKIAGVEQLRHFRWTPIDRRLISALIERWCPETNTFHLPVGEMTITLQDVAIILGIRIDGHPLIGEPRVGGRSDQWLTWPQCCDELLGEHPDKEVEIENPFNPGETARFDMGQAKSKTCVPLRWLKWRFCHRSYADLQKGKLEHCVRAYILFQIGSFLMPDTSFCEVHLQWLPELENLERFKEYSLGGAVLAHLYRELREAVLCKRKHMSGCLHLLQFWAWEHFCIGRPKLDMPDLPKGGNFPLGYRWNQGLVRKELRSSLKCYRSEFNSLQQSQVIWTPYTQNVLQQLPAICTHGKDIWVARVPLIAWVRVEWHLPDRVMRQFGYQQHISLAAVDEVERVSARGKGNENWFSYHAKYRQLWDARREMLQLPVHVDDDDDKALVRYMHWYLQWAKLDVGRPPVSLPKTYYPQGPVERELCEFLHQTKQTLESLGVNAEHDALLRARDRIMDMAGKVTLKLHLVDYSEVIRGNVSAGDSVPGFPKEIGDKVELLGDF</sequence>
<dbReference type="OrthoDB" id="784956at2759"/>
<evidence type="ECO:0000313" key="3">
    <source>
        <dbReference type="EMBL" id="PKA55481.1"/>
    </source>
</evidence>
<accession>A0A2I0AIX0</accession>
<dbReference type="Proteomes" id="UP000236161">
    <property type="component" value="Unassembled WGS sequence"/>
</dbReference>
<proteinExistence type="predicted"/>
<dbReference type="EMBL" id="KZ451979">
    <property type="protein sequence ID" value="PKA55481.1"/>
    <property type="molecule type" value="Genomic_DNA"/>
</dbReference>
<dbReference type="STRING" id="1088818.A0A2I0AIX0"/>
<evidence type="ECO:0000256" key="1">
    <source>
        <dbReference type="SAM" id="MobiDB-lite"/>
    </source>
</evidence>
<dbReference type="PANTHER" id="PTHR46033:SF62">
    <property type="entry name" value="AMINOTRANSFERASE-LIKE PLANT MOBILE DOMAIN-CONTAINING PROTEIN"/>
    <property type="match status" value="1"/>
</dbReference>
<reference evidence="3 4" key="1">
    <citation type="journal article" date="2017" name="Nature">
        <title>The Apostasia genome and the evolution of orchids.</title>
        <authorList>
            <person name="Zhang G.Q."/>
            <person name="Liu K.W."/>
            <person name="Li Z."/>
            <person name="Lohaus R."/>
            <person name="Hsiao Y.Y."/>
            <person name="Niu S.C."/>
            <person name="Wang J.Y."/>
            <person name="Lin Y.C."/>
            <person name="Xu Q."/>
            <person name="Chen L.J."/>
            <person name="Yoshida K."/>
            <person name="Fujiwara S."/>
            <person name="Wang Z.W."/>
            <person name="Zhang Y.Q."/>
            <person name="Mitsuda N."/>
            <person name="Wang M."/>
            <person name="Liu G.H."/>
            <person name="Pecoraro L."/>
            <person name="Huang H.X."/>
            <person name="Xiao X.J."/>
            <person name="Lin M."/>
            <person name="Wu X.Y."/>
            <person name="Wu W.L."/>
            <person name="Chen Y.Y."/>
            <person name="Chang S.B."/>
            <person name="Sakamoto S."/>
            <person name="Ohme-Takagi M."/>
            <person name="Yagi M."/>
            <person name="Zeng S.J."/>
            <person name="Shen C.Y."/>
            <person name="Yeh C.M."/>
            <person name="Luo Y.B."/>
            <person name="Tsai W.C."/>
            <person name="Van de Peer Y."/>
            <person name="Liu Z.J."/>
        </authorList>
    </citation>
    <scope>NUCLEOTIDE SEQUENCE [LARGE SCALE GENOMIC DNA]</scope>
    <source>
        <strain evidence="4">cv. Shenzhen</strain>
        <tissue evidence="3">Stem</tissue>
    </source>
</reference>
<feature type="region of interest" description="Disordered" evidence="1">
    <location>
        <begin position="39"/>
        <end position="65"/>
    </location>
</feature>
<evidence type="ECO:0000259" key="2">
    <source>
        <dbReference type="Pfam" id="PF10536"/>
    </source>
</evidence>
<feature type="domain" description="Aminotransferase-like plant mobile" evidence="2">
    <location>
        <begin position="172"/>
        <end position="554"/>
    </location>
</feature>
<dbReference type="AlphaFoldDB" id="A0A2I0AIX0"/>
<dbReference type="Pfam" id="PF10536">
    <property type="entry name" value="PMD"/>
    <property type="match status" value="1"/>
</dbReference>
<keyword evidence="4" id="KW-1185">Reference proteome</keyword>
<protein>
    <submittedName>
        <fullName evidence="3">Serine/threonine-protein phosphatase 7 long form like</fullName>
    </submittedName>
</protein>